<sequence>MEAVKSTVTVFEFGTVRVLVQEVGTDEMAQLTRCLKELGHVEDDNVDGLGIGWYVWPSAIKLATFIHHNQHLVAGKRVLELGAGTALPGLLAAKLGAAHVMLTDKDEVALRNAREAIKLNGIAPTTITLVTDLYFEDFLATMAFTLHRNPHCVVYITYQLRRYASFLT</sequence>
<dbReference type="GO" id="GO:0032259">
    <property type="term" value="P:methylation"/>
    <property type="evidence" value="ECO:0007669"/>
    <property type="project" value="UniProtKB-KW"/>
</dbReference>
<evidence type="ECO:0000256" key="4">
    <source>
        <dbReference type="ARBA" id="ARBA00043988"/>
    </source>
</evidence>
<dbReference type="Gene3D" id="3.40.50.150">
    <property type="entry name" value="Vaccinia Virus protein VP39"/>
    <property type="match status" value="1"/>
</dbReference>
<organism evidence="5 6">
    <name type="scientific">Aphanomyces invadans</name>
    <dbReference type="NCBI Taxonomy" id="157072"/>
    <lineage>
        <taxon>Eukaryota</taxon>
        <taxon>Sar</taxon>
        <taxon>Stramenopiles</taxon>
        <taxon>Oomycota</taxon>
        <taxon>Saprolegniomycetes</taxon>
        <taxon>Saprolegniales</taxon>
        <taxon>Verrucalvaceae</taxon>
        <taxon>Aphanomyces</taxon>
    </lineage>
</organism>
<comment type="similarity">
    <text evidence="4">Belongs to the methyltransferase superfamily. METTL23 family.</text>
</comment>
<comment type="caution">
    <text evidence="5">The sequence shown here is derived from an EMBL/GenBank/DDBJ whole genome shotgun (WGS) entry which is preliminary data.</text>
</comment>
<dbReference type="GO" id="GO:0008168">
    <property type="term" value="F:methyltransferase activity"/>
    <property type="evidence" value="ECO:0007669"/>
    <property type="project" value="UniProtKB-KW"/>
</dbReference>
<dbReference type="Pfam" id="PF10294">
    <property type="entry name" value="Methyltransf_16"/>
    <property type="match status" value="1"/>
</dbReference>
<dbReference type="GO" id="GO:0005737">
    <property type="term" value="C:cytoplasm"/>
    <property type="evidence" value="ECO:0007669"/>
    <property type="project" value="TreeGrafter"/>
</dbReference>
<dbReference type="InterPro" id="IPR029063">
    <property type="entry name" value="SAM-dependent_MTases_sf"/>
</dbReference>
<dbReference type="PANTHER" id="PTHR14614">
    <property type="entry name" value="HEPATOCELLULAR CARCINOMA-ASSOCIATED ANTIGEN"/>
    <property type="match status" value="1"/>
</dbReference>
<keyword evidence="6" id="KW-1185">Reference proteome</keyword>
<dbReference type="VEuPathDB" id="FungiDB:H310_00176"/>
<evidence type="ECO:0008006" key="7">
    <source>
        <dbReference type="Google" id="ProtNLM"/>
    </source>
</evidence>
<accession>A0A418AXH7</accession>
<evidence type="ECO:0000256" key="3">
    <source>
        <dbReference type="ARBA" id="ARBA00022691"/>
    </source>
</evidence>
<dbReference type="CDD" id="cd02440">
    <property type="entry name" value="AdoMet_MTases"/>
    <property type="match status" value="1"/>
</dbReference>
<dbReference type="SUPFAM" id="SSF53335">
    <property type="entry name" value="S-adenosyl-L-methionine-dependent methyltransferases"/>
    <property type="match status" value="1"/>
</dbReference>
<evidence type="ECO:0000313" key="6">
    <source>
        <dbReference type="Proteomes" id="UP000285060"/>
    </source>
</evidence>
<dbReference type="InterPro" id="IPR019410">
    <property type="entry name" value="Methyltransf_16"/>
</dbReference>
<dbReference type="EMBL" id="QUSY01000339">
    <property type="protein sequence ID" value="RHY30257.1"/>
    <property type="molecule type" value="Genomic_DNA"/>
</dbReference>
<dbReference type="GO" id="GO:0005634">
    <property type="term" value="C:nucleus"/>
    <property type="evidence" value="ECO:0007669"/>
    <property type="project" value="TreeGrafter"/>
</dbReference>
<name>A0A418AXH7_9STRA</name>
<dbReference type="PANTHER" id="PTHR14614:SF164">
    <property type="entry name" value="HISTONE-ARGININE METHYLTRANSFERASE METTL23"/>
    <property type="match status" value="1"/>
</dbReference>
<keyword evidence="1" id="KW-0489">Methyltransferase</keyword>
<evidence type="ECO:0000313" key="5">
    <source>
        <dbReference type="EMBL" id="RHY30257.1"/>
    </source>
</evidence>
<keyword evidence="2" id="KW-0808">Transferase</keyword>
<protein>
    <recommendedName>
        <fullName evidence="7">Methyltransferase small domain-containing protein</fullName>
    </recommendedName>
</protein>
<evidence type="ECO:0000256" key="2">
    <source>
        <dbReference type="ARBA" id="ARBA00022679"/>
    </source>
</evidence>
<evidence type="ECO:0000256" key="1">
    <source>
        <dbReference type="ARBA" id="ARBA00022603"/>
    </source>
</evidence>
<dbReference type="Proteomes" id="UP000285060">
    <property type="component" value="Unassembled WGS sequence"/>
</dbReference>
<dbReference type="AlphaFoldDB" id="A0A418AXH7"/>
<keyword evidence="3" id="KW-0949">S-adenosyl-L-methionine</keyword>
<gene>
    <name evidence="5" type="ORF">DYB32_004455</name>
</gene>
<proteinExistence type="inferred from homology"/>
<reference evidence="5 6" key="1">
    <citation type="submission" date="2018-08" db="EMBL/GenBank/DDBJ databases">
        <title>Aphanomyces genome sequencing and annotation.</title>
        <authorList>
            <person name="Minardi D."/>
            <person name="Oidtmann B."/>
            <person name="Van Der Giezen M."/>
            <person name="Studholme D.J."/>
        </authorList>
    </citation>
    <scope>NUCLEOTIDE SEQUENCE [LARGE SCALE GENOMIC DNA]</scope>
    <source>
        <strain evidence="5 6">NJM0002</strain>
    </source>
</reference>